<accession>A0A1I4IQX2</accession>
<name>A0A1I4IQX2_9ACTN</name>
<dbReference type="EMBL" id="FOSW01000013">
    <property type="protein sequence ID" value="SFL56393.1"/>
    <property type="molecule type" value="Genomic_DNA"/>
</dbReference>
<keyword evidence="2" id="KW-1185">Reference proteome</keyword>
<evidence type="ECO:0000313" key="1">
    <source>
        <dbReference type="EMBL" id="SFL56393.1"/>
    </source>
</evidence>
<gene>
    <name evidence="1" type="ORF">SAMN04488085_11381</name>
</gene>
<reference evidence="1 2" key="1">
    <citation type="submission" date="2016-10" db="EMBL/GenBank/DDBJ databases">
        <authorList>
            <person name="de Groot N.N."/>
        </authorList>
    </citation>
    <scope>NUCLEOTIDE SEQUENCE [LARGE SCALE GENOMIC DNA]</scope>
    <source>
        <strain evidence="1 2">DSM 45317</strain>
    </source>
</reference>
<evidence type="ECO:0000313" key="2">
    <source>
        <dbReference type="Proteomes" id="UP000199152"/>
    </source>
</evidence>
<dbReference type="AlphaFoldDB" id="A0A1I4IQX2"/>
<dbReference type="RefSeq" id="WP_091327922.1">
    <property type="nucleotide sequence ID" value="NZ_FOSW01000013.1"/>
</dbReference>
<sequence>MSEHRDGVAAASAQWLLTAFPPPADPFAAMSAQWQVREATSVAARLRYPTDADDALLELCGPGGCARLDWAAGAGLGGDGDDAPWRTWVDEVVVSWAAALLGDPALAAEAAEAAGEPLDSPLVAPSASDLAAAALLRHPDLLAPVADLHAAELRATVAARPV</sequence>
<proteinExistence type="predicted"/>
<organism evidence="1 2">
    <name type="scientific">Geodermatophilus ruber</name>
    <dbReference type="NCBI Taxonomy" id="504800"/>
    <lineage>
        <taxon>Bacteria</taxon>
        <taxon>Bacillati</taxon>
        <taxon>Actinomycetota</taxon>
        <taxon>Actinomycetes</taxon>
        <taxon>Geodermatophilales</taxon>
        <taxon>Geodermatophilaceae</taxon>
        <taxon>Geodermatophilus</taxon>
    </lineage>
</organism>
<dbReference type="InParanoid" id="A0A1I4IQX2"/>
<dbReference type="OrthoDB" id="3629483at2"/>
<protein>
    <submittedName>
        <fullName evidence="1">Uncharacterized protein</fullName>
    </submittedName>
</protein>
<dbReference type="Proteomes" id="UP000199152">
    <property type="component" value="Unassembled WGS sequence"/>
</dbReference>